<comment type="caution">
    <text evidence="2">The sequence shown here is derived from an EMBL/GenBank/DDBJ whole genome shotgun (WGS) entry which is preliminary data.</text>
</comment>
<feature type="repeat" description="ANK" evidence="1">
    <location>
        <begin position="104"/>
        <end position="136"/>
    </location>
</feature>
<dbReference type="PROSITE" id="PS50088">
    <property type="entry name" value="ANK_REPEAT"/>
    <property type="match status" value="2"/>
</dbReference>
<evidence type="ECO:0000256" key="1">
    <source>
        <dbReference type="PROSITE-ProRule" id="PRU00023"/>
    </source>
</evidence>
<proteinExistence type="predicted"/>
<dbReference type="PROSITE" id="PS50297">
    <property type="entry name" value="ANK_REP_REGION"/>
    <property type="match status" value="2"/>
</dbReference>
<dbReference type="PANTHER" id="PTHR46224">
    <property type="entry name" value="ANKYRIN REPEAT FAMILY PROTEIN"/>
    <property type="match status" value="1"/>
</dbReference>
<sequence>MIITPRKSSVSSPDHPPRKEHQVIWACMSSSPEAVWLLIKYRVPYRPLDRLRHEGITETFIYTPIFHATKNPDPGPLQVILHSAAYGDPRTIDYHGAECNISGYAQQALERAVKRGNIPMIEALLRQGANVNFSYPKLGPPLIIAVNEGHFLVVGALLGYGADVRISGLDRWTALHWAAAKGHEEVAEVILDARANVNSDASMVRLLIQRGTSIHHLNRLGRSALSIAAAIDAANVTEWLMNHGADSHQVCGSGRTTLFYAIGGGSRESAFYTQRNPHLESDMRRLAEILGYELTGNLEHDAYNVQREFKSCVKFDMFDTIEIGEEEV</sequence>
<dbReference type="InterPro" id="IPR051616">
    <property type="entry name" value="Cul2-RING_E3_ligase_SR"/>
</dbReference>
<dbReference type="SMART" id="SM00248">
    <property type="entry name" value="ANK"/>
    <property type="match status" value="4"/>
</dbReference>
<dbReference type="Gene3D" id="1.25.40.20">
    <property type="entry name" value="Ankyrin repeat-containing domain"/>
    <property type="match status" value="1"/>
</dbReference>
<keyword evidence="1" id="KW-0040">ANK repeat</keyword>
<accession>A0ABR4IAB9</accession>
<reference evidence="2 3" key="1">
    <citation type="submission" date="2024-07" db="EMBL/GenBank/DDBJ databases">
        <title>Section-level genome sequencing and comparative genomics of Aspergillus sections Usti and Cavernicolus.</title>
        <authorList>
            <consortium name="Lawrence Berkeley National Laboratory"/>
            <person name="Nybo J.L."/>
            <person name="Vesth T.C."/>
            <person name="Theobald S."/>
            <person name="Frisvad J.C."/>
            <person name="Larsen T.O."/>
            <person name="Kjaerboelling I."/>
            <person name="Rothschild-Mancinelli K."/>
            <person name="Lyhne E.K."/>
            <person name="Kogle M.E."/>
            <person name="Barry K."/>
            <person name="Clum A."/>
            <person name="Na H."/>
            <person name="Ledsgaard L."/>
            <person name="Lin J."/>
            <person name="Lipzen A."/>
            <person name="Kuo A."/>
            <person name="Riley R."/>
            <person name="Mondo S."/>
            <person name="Labutti K."/>
            <person name="Haridas S."/>
            <person name="Pangalinan J."/>
            <person name="Salamov A.A."/>
            <person name="Simmons B.A."/>
            <person name="Magnuson J.K."/>
            <person name="Chen J."/>
            <person name="Drula E."/>
            <person name="Henrissat B."/>
            <person name="Wiebenga A."/>
            <person name="Lubbers R.J."/>
            <person name="Gomes A.C."/>
            <person name="Makela M.R."/>
            <person name="Stajich J."/>
            <person name="Grigoriev I.V."/>
            <person name="Mortensen U.H."/>
            <person name="De Vries R.P."/>
            <person name="Baker S.E."/>
            <person name="Andersen M.R."/>
        </authorList>
    </citation>
    <scope>NUCLEOTIDE SEQUENCE [LARGE SCALE GENOMIC DNA]</scope>
    <source>
        <strain evidence="2 3">CBS 123904</strain>
    </source>
</reference>
<dbReference type="EMBL" id="JBFXLU010000542">
    <property type="protein sequence ID" value="KAL2824695.1"/>
    <property type="molecule type" value="Genomic_DNA"/>
</dbReference>
<dbReference type="PANTHER" id="PTHR46224:SF64">
    <property type="entry name" value="IQ MOTIF AND ANKYRIN REPEAT DOMAIN-CONTAINING PROTEIN 1"/>
    <property type="match status" value="1"/>
</dbReference>
<dbReference type="InterPro" id="IPR036770">
    <property type="entry name" value="Ankyrin_rpt-contain_sf"/>
</dbReference>
<protein>
    <submittedName>
        <fullName evidence="2">Ankyrin repeat-containing domain protein</fullName>
    </submittedName>
</protein>
<organism evidence="2 3">
    <name type="scientific">Aspergillus pseudoustus</name>
    <dbReference type="NCBI Taxonomy" id="1810923"/>
    <lineage>
        <taxon>Eukaryota</taxon>
        <taxon>Fungi</taxon>
        <taxon>Dikarya</taxon>
        <taxon>Ascomycota</taxon>
        <taxon>Pezizomycotina</taxon>
        <taxon>Eurotiomycetes</taxon>
        <taxon>Eurotiomycetidae</taxon>
        <taxon>Eurotiales</taxon>
        <taxon>Aspergillaceae</taxon>
        <taxon>Aspergillus</taxon>
        <taxon>Aspergillus subgen. Nidulantes</taxon>
    </lineage>
</organism>
<name>A0ABR4IAB9_9EURO</name>
<evidence type="ECO:0000313" key="2">
    <source>
        <dbReference type="EMBL" id="KAL2824695.1"/>
    </source>
</evidence>
<dbReference type="InterPro" id="IPR002110">
    <property type="entry name" value="Ankyrin_rpt"/>
</dbReference>
<feature type="repeat" description="ANK" evidence="1">
    <location>
        <begin position="170"/>
        <end position="202"/>
    </location>
</feature>
<dbReference type="Proteomes" id="UP001610446">
    <property type="component" value="Unassembled WGS sequence"/>
</dbReference>
<dbReference type="Pfam" id="PF12796">
    <property type="entry name" value="Ank_2"/>
    <property type="match status" value="1"/>
</dbReference>
<gene>
    <name evidence="2" type="ORF">BJY01DRAFT_256429</name>
</gene>
<evidence type="ECO:0000313" key="3">
    <source>
        <dbReference type="Proteomes" id="UP001610446"/>
    </source>
</evidence>
<dbReference type="SUPFAM" id="SSF48403">
    <property type="entry name" value="Ankyrin repeat"/>
    <property type="match status" value="1"/>
</dbReference>
<keyword evidence="3" id="KW-1185">Reference proteome</keyword>